<dbReference type="EMBL" id="KI914016">
    <property type="protein sequence ID" value="ETV91029.1"/>
    <property type="molecule type" value="Genomic_DNA"/>
</dbReference>
<dbReference type="STRING" id="157072.A0A024TAK7"/>
<dbReference type="RefSeq" id="XP_008880309.1">
    <property type="nucleotide sequence ID" value="XM_008882087.1"/>
</dbReference>
<dbReference type="PANTHER" id="PTHR33064">
    <property type="entry name" value="POL PROTEIN"/>
    <property type="match status" value="1"/>
</dbReference>
<proteinExistence type="predicted"/>
<dbReference type="AlphaFoldDB" id="A0A024TAK7"/>
<dbReference type="Gene3D" id="3.30.70.270">
    <property type="match status" value="1"/>
</dbReference>
<dbReference type="OrthoDB" id="166462at2759"/>
<dbReference type="InterPro" id="IPR043128">
    <property type="entry name" value="Rev_trsase/Diguanyl_cyclase"/>
</dbReference>
<accession>A0A024TAK7</accession>
<dbReference type="eggNOG" id="KOG0017">
    <property type="taxonomic scope" value="Eukaryota"/>
</dbReference>
<feature type="compositionally biased region" description="Basic and acidic residues" evidence="1">
    <location>
        <begin position="184"/>
        <end position="199"/>
    </location>
</feature>
<evidence type="ECO:0000256" key="1">
    <source>
        <dbReference type="SAM" id="MobiDB-lite"/>
    </source>
</evidence>
<protein>
    <recommendedName>
        <fullName evidence="3">Peptidase A2 domain-containing protein</fullName>
    </recommendedName>
</protein>
<organism evidence="2">
    <name type="scientific">Aphanomyces invadans</name>
    <dbReference type="NCBI Taxonomy" id="157072"/>
    <lineage>
        <taxon>Eukaryota</taxon>
        <taxon>Sar</taxon>
        <taxon>Stramenopiles</taxon>
        <taxon>Oomycota</taxon>
        <taxon>Saprolegniomycetes</taxon>
        <taxon>Saprolegniales</taxon>
        <taxon>Verrucalvaceae</taxon>
        <taxon>Aphanomyces</taxon>
    </lineage>
</organism>
<dbReference type="InterPro" id="IPR043502">
    <property type="entry name" value="DNA/RNA_pol_sf"/>
</dbReference>
<dbReference type="VEuPathDB" id="FungiDB:H310_14269"/>
<evidence type="ECO:0008006" key="3">
    <source>
        <dbReference type="Google" id="ProtNLM"/>
    </source>
</evidence>
<dbReference type="InterPro" id="IPR051320">
    <property type="entry name" value="Viral_Replic_Matur_Polypro"/>
</dbReference>
<dbReference type="GeneID" id="20091319"/>
<reference evidence="2" key="1">
    <citation type="submission" date="2013-12" db="EMBL/GenBank/DDBJ databases">
        <title>The Genome Sequence of Aphanomyces invadans NJM9701.</title>
        <authorList>
            <consortium name="The Broad Institute Genomics Platform"/>
            <person name="Russ C."/>
            <person name="Tyler B."/>
            <person name="van West P."/>
            <person name="Dieguez-Uribeondo J."/>
            <person name="Young S.K."/>
            <person name="Zeng Q."/>
            <person name="Gargeya S."/>
            <person name="Fitzgerald M."/>
            <person name="Abouelleil A."/>
            <person name="Alvarado L."/>
            <person name="Chapman S.B."/>
            <person name="Gainer-Dewar J."/>
            <person name="Goldberg J."/>
            <person name="Griggs A."/>
            <person name="Gujja S."/>
            <person name="Hansen M."/>
            <person name="Howarth C."/>
            <person name="Imamovic A."/>
            <person name="Ireland A."/>
            <person name="Larimer J."/>
            <person name="McCowan C."/>
            <person name="Murphy C."/>
            <person name="Pearson M."/>
            <person name="Poon T.W."/>
            <person name="Priest M."/>
            <person name="Roberts A."/>
            <person name="Saif S."/>
            <person name="Shea T."/>
            <person name="Sykes S."/>
            <person name="Wortman J."/>
            <person name="Nusbaum C."/>
            <person name="Birren B."/>
        </authorList>
    </citation>
    <scope>NUCLEOTIDE SEQUENCE [LARGE SCALE GENOMIC DNA]</scope>
    <source>
        <strain evidence="2">NJM9701</strain>
    </source>
</reference>
<dbReference type="SUPFAM" id="SSF56672">
    <property type="entry name" value="DNA/RNA polymerases"/>
    <property type="match status" value="1"/>
</dbReference>
<evidence type="ECO:0000313" key="2">
    <source>
        <dbReference type="EMBL" id="ETV91029.1"/>
    </source>
</evidence>
<dbReference type="PANTHER" id="PTHR33064:SF37">
    <property type="entry name" value="RIBONUCLEASE H"/>
    <property type="match status" value="1"/>
</dbReference>
<gene>
    <name evidence="2" type="ORF">H310_14269</name>
</gene>
<name>A0A024TAK7_9STRA</name>
<feature type="region of interest" description="Disordered" evidence="1">
    <location>
        <begin position="172"/>
        <end position="219"/>
    </location>
</feature>
<dbReference type="Gene3D" id="3.10.10.10">
    <property type="entry name" value="HIV Type 1 Reverse Transcriptase, subunit A, domain 1"/>
    <property type="match status" value="1"/>
</dbReference>
<feature type="compositionally biased region" description="Basic and acidic residues" evidence="1">
    <location>
        <begin position="208"/>
        <end position="219"/>
    </location>
</feature>
<sequence length="534" mass="58497">MFGVTAEEAMNSGMAAATDEAAFTAEWNAPAIPQAPTFKGSTKLERRVFMREYQKYLAQINALQCNGSRPFVMPVGTCMDPFSKRWIAMFDLNKDHNLVSEAERVQSWSYAGGDLMRVLEQDHQELVLHQEGKVVVEAMARAETLKIAPAPAISADFQLYVGLKEAPVAPQTANAVGESGIRGRRSDDGSRSDGCHDGGARNALKAQPVEKPDASGDKHEAAQGMLEAAPGEAQLLVDALVNKQRGQINVLAAKSNRRVTKGVALVEDSVRVENLLLDSGADVNAISCGVMEALTAAAVAVDIVAWVDDTASSFDLIISRPVMEMLGFSVDDLLVEARQQKSEWDVSDGVGIPYSNMAHSDGIQCATPDVMNSKIVEDNKATCGMRRYPPAYVEYMRERVEALEAKGMVYKNNRSKWASALRIVPKEAAGALRMTIDSRPINACTDPMLWSMPNLDSALASLEGTSDYFNLNWTKGYWLLPLHSDSQEYFSFMTPFGINTPTRVLMGQTDAEAYCQSVVRQMFDDLLFRGLLVW</sequence>